<dbReference type="SMART" id="SM01232">
    <property type="entry name" value="H2TH"/>
    <property type="match status" value="1"/>
</dbReference>
<comment type="cofactor">
    <cofactor evidence="2">
        <name>Zn(2+)</name>
        <dbReference type="ChEBI" id="CHEBI:29105"/>
    </cofactor>
</comment>
<keyword evidence="6" id="KW-0227">DNA damage</keyword>
<dbReference type="PROSITE" id="PS51066">
    <property type="entry name" value="ZF_FPG_2"/>
    <property type="match status" value="1"/>
</dbReference>
<keyword evidence="10" id="KW-0238">DNA-binding</keyword>
<evidence type="ECO:0000256" key="11">
    <source>
        <dbReference type="ARBA" id="ARBA00023204"/>
    </source>
</evidence>
<dbReference type="RefSeq" id="WP_095334731.1">
    <property type="nucleotide sequence ID" value="NZ_NQNY01000005.1"/>
</dbReference>
<dbReference type="InterPro" id="IPR000214">
    <property type="entry name" value="Znf_DNA_glyclase/AP_lyase"/>
</dbReference>
<dbReference type="OrthoDB" id="9800855at2"/>
<organism evidence="19 20">
    <name type="scientific">Mycoplasmopsis agassizii</name>
    <dbReference type="NCBI Taxonomy" id="33922"/>
    <lineage>
        <taxon>Bacteria</taxon>
        <taxon>Bacillati</taxon>
        <taxon>Mycoplasmatota</taxon>
        <taxon>Mycoplasmoidales</taxon>
        <taxon>Metamycoplasmataceae</taxon>
        <taxon>Mycoplasmopsis</taxon>
    </lineage>
</organism>
<dbReference type="InterPro" id="IPR012319">
    <property type="entry name" value="FPG_cat"/>
</dbReference>
<keyword evidence="14" id="KW-0326">Glycosidase</keyword>
<dbReference type="Proteomes" id="UP000216943">
    <property type="component" value="Unassembled WGS sequence"/>
</dbReference>
<dbReference type="EMBL" id="NQNY01000005">
    <property type="protein sequence ID" value="PAK21426.1"/>
    <property type="molecule type" value="Genomic_DNA"/>
</dbReference>
<evidence type="ECO:0000256" key="14">
    <source>
        <dbReference type="ARBA" id="ARBA00023295"/>
    </source>
</evidence>
<gene>
    <name evidence="19" type="primary">mutM</name>
    <name evidence="19" type="ORF">CJJ23_02135</name>
</gene>
<dbReference type="InterPro" id="IPR020629">
    <property type="entry name" value="FPG_Glyclase"/>
</dbReference>
<dbReference type="PANTHER" id="PTHR22993">
    <property type="entry name" value="FORMAMIDOPYRIMIDINE-DNA GLYCOSYLASE"/>
    <property type="match status" value="1"/>
</dbReference>
<keyword evidence="13" id="KW-0511">Multifunctional enzyme</keyword>
<dbReference type="InterPro" id="IPR015886">
    <property type="entry name" value="H2TH_FPG"/>
</dbReference>
<keyword evidence="11" id="KW-0234">DNA repair</keyword>
<dbReference type="FunFam" id="1.10.8.50:FF:000003">
    <property type="entry name" value="Formamidopyrimidine-DNA glycosylase"/>
    <property type="match status" value="1"/>
</dbReference>
<dbReference type="AlphaFoldDB" id="A0A269TK34"/>
<dbReference type="GO" id="GO:0003690">
    <property type="term" value="F:double-stranded DNA binding"/>
    <property type="evidence" value="ECO:0007669"/>
    <property type="project" value="UniProtKB-ARBA"/>
</dbReference>
<evidence type="ECO:0000256" key="16">
    <source>
        <dbReference type="PROSITE-ProRule" id="PRU00391"/>
    </source>
</evidence>
<dbReference type="SUPFAM" id="SSF57716">
    <property type="entry name" value="Glucocorticoid receptor-like (DNA-binding domain)"/>
    <property type="match status" value="1"/>
</dbReference>
<evidence type="ECO:0000259" key="17">
    <source>
        <dbReference type="PROSITE" id="PS51066"/>
    </source>
</evidence>
<dbReference type="SMART" id="SM00898">
    <property type="entry name" value="Fapy_DNA_glyco"/>
    <property type="match status" value="1"/>
</dbReference>
<comment type="subunit">
    <text evidence="4">Monomer.</text>
</comment>
<evidence type="ECO:0000256" key="6">
    <source>
        <dbReference type="ARBA" id="ARBA00022763"/>
    </source>
</evidence>
<comment type="similarity">
    <text evidence="3">Belongs to the FPG family.</text>
</comment>
<sequence>MPELPEVRVNSFKLNEAVTNKIIVDIKVWKPKLIQEINEEEFRNSLIGKQIKSVSNISKFLVFELSDDTYMLSHLRMTGQYLFWNTPPDFLEQHIHVIWYFSDGSQLQYKDYRAFGTFHIRNKSNLLSTKPLSLIAKEPQEIDPNDFFKLTKKSSKAIKTFLLDQSKIAGLGNIYANEVLWACKIHPSKLASEISLKNVKDILKFAAQIMDESTKLGGSTIDSYSSLNKQEGNYQNFLQVHLRDKKECRRCNTIIKKFSLNGRSSYYCPKEQKL</sequence>
<dbReference type="GO" id="GO:0008270">
    <property type="term" value="F:zinc ion binding"/>
    <property type="evidence" value="ECO:0007669"/>
    <property type="project" value="UniProtKB-KW"/>
</dbReference>
<comment type="catalytic activity">
    <reaction evidence="1">
        <text>Hydrolysis of DNA containing ring-opened 7-methylguanine residues, releasing 2,6-diamino-4-hydroxy-5-(N-methyl)formamidopyrimidine.</text>
        <dbReference type="EC" id="3.2.2.23"/>
    </reaction>
</comment>
<evidence type="ECO:0000256" key="5">
    <source>
        <dbReference type="ARBA" id="ARBA00022723"/>
    </source>
</evidence>
<dbReference type="Pfam" id="PF06831">
    <property type="entry name" value="H2TH"/>
    <property type="match status" value="1"/>
</dbReference>
<dbReference type="InterPro" id="IPR010663">
    <property type="entry name" value="Znf_FPG/IleRS"/>
</dbReference>
<dbReference type="SUPFAM" id="SSF81624">
    <property type="entry name" value="N-terminal domain of MutM-like DNA repair proteins"/>
    <property type="match status" value="1"/>
</dbReference>
<dbReference type="GO" id="GO:0003684">
    <property type="term" value="F:damaged DNA binding"/>
    <property type="evidence" value="ECO:0007669"/>
    <property type="project" value="InterPro"/>
</dbReference>
<keyword evidence="7 16" id="KW-0863">Zinc-finger</keyword>
<dbReference type="PANTHER" id="PTHR22993:SF9">
    <property type="entry name" value="FORMAMIDOPYRIMIDINE-DNA GLYCOSYLASE"/>
    <property type="match status" value="1"/>
</dbReference>
<comment type="caution">
    <text evidence="19">The sequence shown here is derived from an EMBL/GenBank/DDBJ whole genome shotgun (WGS) entry which is preliminary data.</text>
</comment>
<evidence type="ECO:0000256" key="4">
    <source>
        <dbReference type="ARBA" id="ARBA00011245"/>
    </source>
</evidence>
<evidence type="ECO:0000259" key="18">
    <source>
        <dbReference type="PROSITE" id="PS51068"/>
    </source>
</evidence>
<dbReference type="Gene3D" id="3.20.190.10">
    <property type="entry name" value="MutM-like, N-terminal"/>
    <property type="match status" value="1"/>
</dbReference>
<protein>
    <submittedName>
        <fullName evidence="19">DNA-formamidopyrimidine glycosylase</fullName>
    </submittedName>
</protein>
<keyword evidence="12" id="KW-0456">Lyase</keyword>
<dbReference type="GO" id="GO:0034039">
    <property type="term" value="F:8-oxo-7,8-dihydroguanine DNA N-glycosylase activity"/>
    <property type="evidence" value="ECO:0007669"/>
    <property type="project" value="TreeGrafter"/>
</dbReference>
<evidence type="ECO:0000256" key="13">
    <source>
        <dbReference type="ARBA" id="ARBA00023268"/>
    </source>
</evidence>
<dbReference type="Gene3D" id="1.10.8.50">
    <property type="match status" value="1"/>
</dbReference>
<evidence type="ECO:0000256" key="10">
    <source>
        <dbReference type="ARBA" id="ARBA00023125"/>
    </source>
</evidence>
<dbReference type="CDD" id="cd08966">
    <property type="entry name" value="EcFpg-like_N"/>
    <property type="match status" value="1"/>
</dbReference>
<dbReference type="GO" id="GO:0006284">
    <property type="term" value="P:base-excision repair"/>
    <property type="evidence" value="ECO:0007669"/>
    <property type="project" value="InterPro"/>
</dbReference>
<keyword evidence="5" id="KW-0479">Metal-binding</keyword>
<evidence type="ECO:0000256" key="9">
    <source>
        <dbReference type="ARBA" id="ARBA00022833"/>
    </source>
</evidence>
<proteinExistence type="inferred from homology"/>
<dbReference type="Pfam" id="PF06827">
    <property type="entry name" value="zf-FPG_IleRS"/>
    <property type="match status" value="1"/>
</dbReference>
<accession>A0A269TK34</accession>
<feature type="domain" description="Formamidopyrimidine-DNA glycosylase catalytic" evidence="18">
    <location>
        <begin position="2"/>
        <end position="116"/>
    </location>
</feature>
<reference evidence="20" key="1">
    <citation type="submission" date="2017-08" db="EMBL/GenBank/DDBJ databases">
        <authorList>
            <person name="Alvarez-Ponce D."/>
            <person name="Weitzman C.L."/>
            <person name="Tillett R.L."/>
            <person name="Sandmeier F.C."/>
            <person name="Tracy C.R."/>
        </authorList>
    </citation>
    <scope>NUCLEOTIDE SEQUENCE [LARGE SCALE GENOMIC DNA]</scope>
    <source>
        <strain evidence="20">723</strain>
    </source>
</reference>
<dbReference type="NCBIfam" id="NF002211">
    <property type="entry name" value="PRK01103.1"/>
    <property type="match status" value="1"/>
</dbReference>
<feature type="domain" description="FPG-type" evidence="17">
    <location>
        <begin position="239"/>
        <end position="273"/>
    </location>
</feature>
<dbReference type="InterPro" id="IPR035937">
    <property type="entry name" value="FPG_N"/>
</dbReference>
<keyword evidence="8" id="KW-0378">Hydrolase</keyword>
<evidence type="ECO:0000256" key="15">
    <source>
        <dbReference type="ARBA" id="ARBA00044632"/>
    </source>
</evidence>
<dbReference type="GO" id="GO:0140078">
    <property type="term" value="F:class I DNA-(apurinic or apyrimidinic site) endonuclease activity"/>
    <property type="evidence" value="ECO:0007669"/>
    <property type="project" value="UniProtKB-EC"/>
</dbReference>
<dbReference type="Pfam" id="PF01149">
    <property type="entry name" value="Fapy_DNA_glyco"/>
    <property type="match status" value="1"/>
</dbReference>
<evidence type="ECO:0000313" key="20">
    <source>
        <dbReference type="Proteomes" id="UP000216943"/>
    </source>
</evidence>
<evidence type="ECO:0000256" key="3">
    <source>
        <dbReference type="ARBA" id="ARBA00009409"/>
    </source>
</evidence>
<comment type="catalytic activity">
    <reaction evidence="15">
        <text>2'-deoxyribonucleotide-(2'-deoxyribose 5'-phosphate)-2'-deoxyribonucleotide-DNA = a 3'-end 2'-deoxyribonucleotide-(2,3-dehydro-2,3-deoxyribose 5'-phosphate)-DNA + a 5'-end 5'-phospho-2'-deoxyribonucleoside-DNA + H(+)</text>
        <dbReference type="Rhea" id="RHEA:66592"/>
        <dbReference type="Rhea" id="RHEA-COMP:13180"/>
        <dbReference type="Rhea" id="RHEA-COMP:16897"/>
        <dbReference type="Rhea" id="RHEA-COMP:17067"/>
        <dbReference type="ChEBI" id="CHEBI:15378"/>
        <dbReference type="ChEBI" id="CHEBI:136412"/>
        <dbReference type="ChEBI" id="CHEBI:157695"/>
        <dbReference type="ChEBI" id="CHEBI:167181"/>
        <dbReference type="EC" id="4.2.99.18"/>
    </reaction>
</comment>
<evidence type="ECO:0000256" key="1">
    <source>
        <dbReference type="ARBA" id="ARBA00001668"/>
    </source>
</evidence>
<keyword evidence="9" id="KW-0862">Zinc</keyword>
<evidence type="ECO:0000256" key="7">
    <source>
        <dbReference type="ARBA" id="ARBA00022771"/>
    </source>
</evidence>
<evidence type="ECO:0000256" key="8">
    <source>
        <dbReference type="ARBA" id="ARBA00022801"/>
    </source>
</evidence>
<name>A0A269TK34_9BACT</name>
<dbReference type="SUPFAM" id="SSF46946">
    <property type="entry name" value="S13-like H2TH domain"/>
    <property type="match status" value="1"/>
</dbReference>
<evidence type="ECO:0000256" key="2">
    <source>
        <dbReference type="ARBA" id="ARBA00001947"/>
    </source>
</evidence>
<dbReference type="PROSITE" id="PS51068">
    <property type="entry name" value="FPG_CAT"/>
    <property type="match status" value="1"/>
</dbReference>
<dbReference type="InterPro" id="IPR010979">
    <property type="entry name" value="Ribosomal_uS13-like_H2TH"/>
</dbReference>
<dbReference type="NCBIfam" id="TIGR00577">
    <property type="entry name" value="fpg"/>
    <property type="match status" value="1"/>
</dbReference>
<evidence type="ECO:0000256" key="12">
    <source>
        <dbReference type="ARBA" id="ARBA00023239"/>
    </source>
</evidence>
<evidence type="ECO:0000313" key="19">
    <source>
        <dbReference type="EMBL" id="PAK21426.1"/>
    </source>
</evidence>